<keyword evidence="6" id="KW-1185">Reference proteome</keyword>
<dbReference type="CDD" id="cd02209">
    <property type="entry name" value="cupin_XRE_C"/>
    <property type="match status" value="1"/>
</dbReference>
<dbReference type="SUPFAM" id="SSF47413">
    <property type="entry name" value="lambda repressor-like DNA-binding domains"/>
    <property type="match status" value="1"/>
</dbReference>
<dbReference type="PROSITE" id="PS50943">
    <property type="entry name" value="HTH_CROC1"/>
    <property type="match status" value="1"/>
</dbReference>
<evidence type="ECO:0000256" key="2">
    <source>
        <dbReference type="ARBA" id="ARBA00023125"/>
    </source>
</evidence>
<evidence type="ECO:0000256" key="3">
    <source>
        <dbReference type="ARBA" id="ARBA00023163"/>
    </source>
</evidence>
<dbReference type="RefSeq" id="WP_385939713.1">
    <property type="nucleotide sequence ID" value="NZ_JBHSOZ010000003.1"/>
</dbReference>
<gene>
    <name evidence="5" type="ORF">ACFPU1_07085</name>
</gene>
<dbReference type="SMART" id="SM00530">
    <property type="entry name" value="HTH_XRE"/>
    <property type="match status" value="1"/>
</dbReference>
<comment type="caution">
    <text evidence="5">The sequence shown here is derived from an EMBL/GenBank/DDBJ whole genome shotgun (WGS) entry which is preliminary data.</text>
</comment>
<accession>A0ABW0YJJ9</accession>
<protein>
    <submittedName>
        <fullName evidence="5">Helix-turn-helix domain-containing protein</fullName>
    </submittedName>
</protein>
<dbReference type="Gene3D" id="1.10.260.40">
    <property type="entry name" value="lambda repressor-like DNA-binding domains"/>
    <property type="match status" value="1"/>
</dbReference>
<dbReference type="InterPro" id="IPR011051">
    <property type="entry name" value="RmlC_Cupin_sf"/>
</dbReference>
<reference evidence="6" key="1">
    <citation type="journal article" date="2019" name="Int. J. Syst. Evol. Microbiol.">
        <title>The Global Catalogue of Microorganisms (GCM) 10K type strain sequencing project: providing services to taxonomists for standard genome sequencing and annotation.</title>
        <authorList>
            <consortium name="The Broad Institute Genomics Platform"/>
            <consortium name="The Broad Institute Genome Sequencing Center for Infectious Disease"/>
            <person name="Wu L."/>
            <person name="Ma J."/>
        </authorList>
    </citation>
    <scope>NUCLEOTIDE SEQUENCE [LARGE SCALE GENOMIC DNA]</scope>
    <source>
        <strain evidence="6">CECT 7184</strain>
    </source>
</reference>
<sequence>MEKNQLNTLIGRKVKEVRKRKGLTLEQASGMTGVSKPMLGQIERGISNPTVSTLWKIASGLDEAFSTFIEEPKPDIIHIRAEELQELDGGHGGFVVQPVFPKERDRSFEVFYIKLKRGGHYHSHAHQDGVEESLFISEGEVEVMIQERVYTLKKGDAFRFQANVDHSYKNGGEEQAVMTLIIHYQKERFL</sequence>
<dbReference type="InterPro" id="IPR010982">
    <property type="entry name" value="Lambda_DNA-bd_dom_sf"/>
</dbReference>
<name>A0ABW0YJJ9_9BACI</name>
<dbReference type="InterPro" id="IPR001387">
    <property type="entry name" value="Cro/C1-type_HTH"/>
</dbReference>
<dbReference type="PANTHER" id="PTHR46797:SF23">
    <property type="entry name" value="HTH-TYPE TRANSCRIPTIONAL REGULATOR SUTR"/>
    <property type="match status" value="1"/>
</dbReference>
<organism evidence="5 6">
    <name type="scientific">Thalassorhabdus alkalitolerans</name>
    <dbReference type="NCBI Taxonomy" id="2282697"/>
    <lineage>
        <taxon>Bacteria</taxon>
        <taxon>Bacillati</taxon>
        <taxon>Bacillota</taxon>
        <taxon>Bacilli</taxon>
        <taxon>Bacillales</taxon>
        <taxon>Bacillaceae</taxon>
        <taxon>Thalassorhabdus</taxon>
    </lineage>
</organism>
<dbReference type="SUPFAM" id="SSF51182">
    <property type="entry name" value="RmlC-like cupins"/>
    <property type="match status" value="1"/>
</dbReference>
<evidence type="ECO:0000256" key="1">
    <source>
        <dbReference type="ARBA" id="ARBA00023015"/>
    </source>
</evidence>
<keyword evidence="2" id="KW-0238">DNA-binding</keyword>
<dbReference type="Gene3D" id="2.60.120.10">
    <property type="entry name" value="Jelly Rolls"/>
    <property type="match status" value="1"/>
</dbReference>
<dbReference type="Proteomes" id="UP001596142">
    <property type="component" value="Unassembled WGS sequence"/>
</dbReference>
<dbReference type="EMBL" id="JBHSOZ010000003">
    <property type="protein sequence ID" value="MFC5712539.1"/>
    <property type="molecule type" value="Genomic_DNA"/>
</dbReference>
<evidence type="ECO:0000313" key="5">
    <source>
        <dbReference type="EMBL" id="MFC5712539.1"/>
    </source>
</evidence>
<keyword evidence="3" id="KW-0804">Transcription</keyword>
<proteinExistence type="predicted"/>
<dbReference type="InterPro" id="IPR050807">
    <property type="entry name" value="TransReg_Diox_bact_type"/>
</dbReference>
<feature type="domain" description="HTH cro/C1-type" evidence="4">
    <location>
        <begin position="14"/>
        <end position="68"/>
    </location>
</feature>
<evidence type="ECO:0000259" key="4">
    <source>
        <dbReference type="PROSITE" id="PS50943"/>
    </source>
</evidence>
<dbReference type="Pfam" id="PF01381">
    <property type="entry name" value="HTH_3"/>
    <property type="match status" value="1"/>
</dbReference>
<dbReference type="CDD" id="cd00093">
    <property type="entry name" value="HTH_XRE"/>
    <property type="match status" value="1"/>
</dbReference>
<dbReference type="InterPro" id="IPR013096">
    <property type="entry name" value="Cupin_2"/>
</dbReference>
<dbReference type="Pfam" id="PF07883">
    <property type="entry name" value="Cupin_2"/>
    <property type="match status" value="1"/>
</dbReference>
<keyword evidence="1" id="KW-0805">Transcription regulation</keyword>
<evidence type="ECO:0000313" key="6">
    <source>
        <dbReference type="Proteomes" id="UP001596142"/>
    </source>
</evidence>
<dbReference type="InterPro" id="IPR014710">
    <property type="entry name" value="RmlC-like_jellyroll"/>
</dbReference>
<dbReference type="PANTHER" id="PTHR46797">
    <property type="entry name" value="HTH-TYPE TRANSCRIPTIONAL REGULATOR"/>
    <property type="match status" value="1"/>
</dbReference>